<dbReference type="AlphaFoldDB" id="A0A843W2E3"/>
<reference evidence="2" key="1">
    <citation type="submission" date="2017-07" db="EMBL/GenBank/DDBJ databases">
        <title>Taro Niue Genome Assembly and Annotation.</title>
        <authorList>
            <person name="Atibalentja N."/>
            <person name="Keating K."/>
            <person name="Fields C.J."/>
        </authorList>
    </citation>
    <scope>NUCLEOTIDE SEQUENCE</scope>
    <source>
        <strain evidence="2">Niue_2</strain>
        <tissue evidence="2">Leaf</tissue>
    </source>
</reference>
<evidence type="ECO:0000313" key="3">
    <source>
        <dbReference type="Proteomes" id="UP000652761"/>
    </source>
</evidence>
<gene>
    <name evidence="2" type="ORF">Taro_030130</name>
</gene>
<feature type="region of interest" description="Disordered" evidence="1">
    <location>
        <begin position="25"/>
        <end position="47"/>
    </location>
</feature>
<dbReference type="Proteomes" id="UP000652761">
    <property type="component" value="Unassembled WGS sequence"/>
</dbReference>
<proteinExistence type="predicted"/>
<comment type="caution">
    <text evidence="2">The sequence shown here is derived from an EMBL/GenBank/DDBJ whole genome shotgun (WGS) entry which is preliminary data.</text>
</comment>
<dbReference type="EMBL" id="NMUH01002050">
    <property type="protein sequence ID" value="MQL97439.1"/>
    <property type="molecule type" value="Genomic_DNA"/>
</dbReference>
<protein>
    <submittedName>
        <fullName evidence="2">Uncharacterized protein</fullName>
    </submittedName>
</protein>
<sequence length="118" mass="12611">MPSSTRCRAAGSTTEQQVWLTEQATCSVPSSQENPSGPSSPCGSYNGYTMRAPRSSVALTAEYLNAAPQRVTPPLRTPTGAPFTAQIRDVPSLSLSTSAYKRHWHPSTTGVLLPSFQV</sequence>
<evidence type="ECO:0000256" key="1">
    <source>
        <dbReference type="SAM" id="MobiDB-lite"/>
    </source>
</evidence>
<accession>A0A843W2E3</accession>
<name>A0A843W2E3_COLES</name>
<organism evidence="2 3">
    <name type="scientific">Colocasia esculenta</name>
    <name type="common">Wild taro</name>
    <name type="synonym">Arum esculentum</name>
    <dbReference type="NCBI Taxonomy" id="4460"/>
    <lineage>
        <taxon>Eukaryota</taxon>
        <taxon>Viridiplantae</taxon>
        <taxon>Streptophyta</taxon>
        <taxon>Embryophyta</taxon>
        <taxon>Tracheophyta</taxon>
        <taxon>Spermatophyta</taxon>
        <taxon>Magnoliopsida</taxon>
        <taxon>Liliopsida</taxon>
        <taxon>Araceae</taxon>
        <taxon>Aroideae</taxon>
        <taxon>Colocasieae</taxon>
        <taxon>Colocasia</taxon>
    </lineage>
</organism>
<keyword evidence="3" id="KW-1185">Reference proteome</keyword>
<evidence type="ECO:0000313" key="2">
    <source>
        <dbReference type="EMBL" id="MQL97439.1"/>
    </source>
</evidence>